<dbReference type="PANTHER" id="PTHR34309:SF1">
    <property type="entry name" value="PROTEIN GLCG"/>
    <property type="match status" value="1"/>
</dbReference>
<dbReference type="InterPro" id="IPR052517">
    <property type="entry name" value="GlcG_carb_metab_protein"/>
</dbReference>
<dbReference type="RefSeq" id="WP_379591591.1">
    <property type="nucleotide sequence ID" value="NZ_JBHTKK010000008.1"/>
</dbReference>
<dbReference type="EMBL" id="JBHTKK010000008">
    <property type="protein sequence ID" value="MFD1066000.1"/>
    <property type="molecule type" value="Genomic_DNA"/>
</dbReference>
<keyword evidence="2" id="KW-1185">Reference proteome</keyword>
<organism evidence="1 2">
    <name type="scientific">Oceanobacillus locisalsi</name>
    <dbReference type="NCBI Taxonomy" id="546107"/>
    <lineage>
        <taxon>Bacteria</taxon>
        <taxon>Bacillati</taxon>
        <taxon>Bacillota</taxon>
        <taxon>Bacilli</taxon>
        <taxon>Bacillales</taxon>
        <taxon>Bacillaceae</taxon>
        <taxon>Oceanobacillus</taxon>
    </lineage>
</organism>
<evidence type="ECO:0000313" key="2">
    <source>
        <dbReference type="Proteomes" id="UP001597041"/>
    </source>
</evidence>
<dbReference type="Pfam" id="PF03928">
    <property type="entry name" value="HbpS-like"/>
    <property type="match status" value="1"/>
</dbReference>
<dbReference type="SUPFAM" id="SSF143744">
    <property type="entry name" value="GlcG-like"/>
    <property type="match status" value="1"/>
</dbReference>
<gene>
    <name evidence="1" type="ORF">ACFQ19_08180</name>
</gene>
<dbReference type="Gene3D" id="3.30.450.150">
    <property type="entry name" value="Haem-degrading domain"/>
    <property type="match status" value="1"/>
</dbReference>
<evidence type="ECO:0000313" key="1">
    <source>
        <dbReference type="EMBL" id="MFD1066000.1"/>
    </source>
</evidence>
<proteinExistence type="predicted"/>
<dbReference type="PANTHER" id="PTHR34309">
    <property type="entry name" value="SLR1406 PROTEIN"/>
    <property type="match status" value="1"/>
</dbReference>
<comment type="caution">
    <text evidence="1">The sequence shown here is derived from an EMBL/GenBank/DDBJ whole genome shotgun (WGS) entry which is preliminary data.</text>
</comment>
<dbReference type="InterPro" id="IPR005624">
    <property type="entry name" value="PduO/GlcC-like"/>
</dbReference>
<sequence length="142" mass="14933">MSKINLEIAKEVISGAEDEASKVGVQMVISILDEGGNLIATHRMDDAWLASIDIAQNKAWTSVALKMPTSNLAEATVPNAELYGLNTTNQGRLVVFGGGIPLEKDGRVVGAIGVSGSSVPNDVRVAEAGVKAFEELDLEKVK</sequence>
<reference evidence="2" key="1">
    <citation type="journal article" date="2019" name="Int. J. Syst. Evol. Microbiol.">
        <title>The Global Catalogue of Microorganisms (GCM) 10K type strain sequencing project: providing services to taxonomists for standard genome sequencing and annotation.</title>
        <authorList>
            <consortium name="The Broad Institute Genomics Platform"/>
            <consortium name="The Broad Institute Genome Sequencing Center for Infectious Disease"/>
            <person name="Wu L."/>
            <person name="Ma J."/>
        </authorList>
    </citation>
    <scope>NUCLEOTIDE SEQUENCE [LARGE SCALE GENOMIC DNA]</scope>
    <source>
        <strain evidence="2">CCUG 56608</strain>
    </source>
</reference>
<dbReference type="Proteomes" id="UP001597041">
    <property type="component" value="Unassembled WGS sequence"/>
</dbReference>
<accession>A0ABW3NHU2</accession>
<dbReference type="InterPro" id="IPR038084">
    <property type="entry name" value="PduO/GlcC-like_sf"/>
</dbReference>
<name>A0ABW3NHU2_9BACI</name>
<protein>
    <submittedName>
        <fullName evidence="1">Heme-binding protein</fullName>
    </submittedName>
</protein>